<sequence>MSVDYDWLTLDDDEEVVWSGQPSSESLYGAYLFGVPMILLFGLGIVVIASAYLRQQNTDYLITTNGVYKKTGIFSRAVTEIEFEKVQNTSFSVGAIGRYFGYGDVMISTAGGSGVEMTLRGVEDPQAVQKQLSRRVKRAQGETADAADGESKADVLDEILVELRAIRQSLDAGTGRGGDASADDRHP</sequence>
<dbReference type="PANTHER" id="PTHR37938:SF1">
    <property type="entry name" value="BLL0215 PROTEIN"/>
    <property type="match status" value="1"/>
</dbReference>
<evidence type="ECO:0000256" key="1">
    <source>
        <dbReference type="SAM" id="Phobius"/>
    </source>
</evidence>
<evidence type="ECO:0000313" key="4">
    <source>
        <dbReference type="Proteomes" id="UP000605784"/>
    </source>
</evidence>
<dbReference type="Pfam" id="PF03703">
    <property type="entry name" value="bPH_2"/>
    <property type="match status" value="1"/>
</dbReference>
<gene>
    <name evidence="3" type="ORF">GCM10009030_03210</name>
</gene>
<keyword evidence="4" id="KW-1185">Reference proteome</keyword>
<reference evidence="3" key="2">
    <citation type="submission" date="2020-09" db="EMBL/GenBank/DDBJ databases">
        <authorList>
            <person name="Sun Q."/>
            <person name="Ohkuma M."/>
        </authorList>
    </citation>
    <scope>NUCLEOTIDE SEQUENCE</scope>
    <source>
        <strain evidence="3">JCM 17820</strain>
    </source>
</reference>
<reference evidence="3" key="1">
    <citation type="journal article" date="2014" name="Int. J. Syst. Evol. Microbiol.">
        <title>Complete genome sequence of Corynebacterium casei LMG S-19264T (=DSM 44701T), isolated from a smear-ripened cheese.</title>
        <authorList>
            <consortium name="US DOE Joint Genome Institute (JGI-PGF)"/>
            <person name="Walter F."/>
            <person name="Albersmeier A."/>
            <person name="Kalinowski J."/>
            <person name="Ruckert C."/>
        </authorList>
    </citation>
    <scope>NUCLEOTIDE SEQUENCE</scope>
    <source>
        <strain evidence="3">JCM 17820</strain>
    </source>
</reference>
<comment type="caution">
    <text evidence="3">The sequence shown here is derived from an EMBL/GenBank/DDBJ whole genome shotgun (WGS) entry which is preliminary data.</text>
</comment>
<keyword evidence="1" id="KW-0812">Transmembrane</keyword>
<dbReference type="EMBL" id="BMOU01000001">
    <property type="protein sequence ID" value="GGN86000.1"/>
    <property type="molecule type" value="Genomic_DNA"/>
</dbReference>
<organism evidence="3 4">
    <name type="scientific">Haloarcula pellucida</name>
    <dbReference type="NCBI Taxonomy" id="1427151"/>
    <lineage>
        <taxon>Archaea</taxon>
        <taxon>Methanobacteriati</taxon>
        <taxon>Methanobacteriota</taxon>
        <taxon>Stenosarchaea group</taxon>
        <taxon>Halobacteria</taxon>
        <taxon>Halobacteriales</taxon>
        <taxon>Haloarculaceae</taxon>
        <taxon>Haloarcula</taxon>
    </lineage>
</organism>
<dbReference type="PANTHER" id="PTHR37938">
    <property type="entry name" value="BLL0215 PROTEIN"/>
    <property type="match status" value="1"/>
</dbReference>
<dbReference type="Proteomes" id="UP000605784">
    <property type="component" value="Unassembled WGS sequence"/>
</dbReference>
<accession>A0A830GGJ7</accession>
<feature type="domain" description="YdbS-like PH" evidence="2">
    <location>
        <begin position="56"/>
        <end position="132"/>
    </location>
</feature>
<dbReference type="InterPro" id="IPR005182">
    <property type="entry name" value="YdbS-like_PH"/>
</dbReference>
<evidence type="ECO:0000313" key="3">
    <source>
        <dbReference type="EMBL" id="GGN86000.1"/>
    </source>
</evidence>
<protein>
    <recommendedName>
        <fullName evidence="2">YdbS-like PH domain-containing protein</fullName>
    </recommendedName>
</protein>
<proteinExistence type="predicted"/>
<dbReference type="RefSeq" id="WP_188993930.1">
    <property type="nucleotide sequence ID" value="NZ_BMOU01000001.1"/>
</dbReference>
<name>A0A830GGJ7_9EURY</name>
<keyword evidence="1" id="KW-1133">Transmembrane helix</keyword>
<feature type="transmembrane region" description="Helical" evidence="1">
    <location>
        <begin position="28"/>
        <end position="53"/>
    </location>
</feature>
<evidence type="ECO:0000259" key="2">
    <source>
        <dbReference type="Pfam" id="PF03703"/>
    </source>
</evidence>
<keyword evidence="1" id="KW-0472">Membrane</keyword>
<dbReference type="AlphaFoldDB" id="A0A830GGJ7"/>